<evidence type="ECO:0000313" key="2">
    <source>
        <dbReference type="EMBL" id="SCZ76646.1"/>
    </source>
</evidence>
<name>A0A1G5RRN3_9FIRM</name>
<feature type="transmembrane region" description="Helical" evidence="1">
    <location>
        <begin position="80"/>
        <end position="97"/>
    </location>
</feature>
<evidence type="ECO:0008006" key="4">
    <source>
        <dbReference type="Google" id="ProtNLM"/>
    </source>
</evidence>
<evidence type="ECO:0000313" key="3">
    <source>
        <dbReference type="Proteomes" id="UP000199208"/>
    </source>
</evidence>
<dbReference type="EMBL" id="FMWL01000001">
    <property type="protein sequence ID" value="SCZ76646.1"/>
    <property type="molecule type" value="Genomic_DNA"/>
</dbReference>
<protein>
    <recommendedName>
        <fullName evidence="4">Type II secretion system (T2SS), protein F</fullName>
    </recommendedName>
</protein>
<feature type="transmembrane region" description="Helical" evidence="1">
    <location>
        <begin position="245"/>
        <end position="266"/>
    </location>
</feature>
<proteinExistence type="predicted"/>
<gene>
    <name evidence="2" type="ORF">SAMN03080599_00349</name>
</gene>
<evidence type="ECO:0000256" key="1">
    <source>
        <dbReference type="SAM" id="Phobius"/>
    </source>
</evidence>
<keyword evidence="1" id="KW-1133">Transmembrane helix</keyword>
<keyword evidence="3" id="KW-1185">Reference proteome</keyword>
<keyword evidence="1" id="KW-0472">Membrane</keyword>
<dbReference type="AlphaFoldDB" id="A0A1G5RRN3"/>
<reference evidence="2 3" key="1">
    <citation type="submission" date="2016-10" db="EMBL/GenBank/DDBJ databases">
        <authorList>
            <person name="de Groot N.N."/>
        </authorList>
    </citation>
    <scope>NUCLEOTIDE SEQUENCE [LARGE SCALE GENOMIC DNA]</scope>
    <source>
        <strain evidence="2 3">DSM 2784</strain>
    </source>
</reference>
<dbReference type="Proteomes" id="UP000199208">
    <property type="component" value="Unassembled WGS sequence"/>
</dbReference>
<organism evidence="2 3">
    <name type="scientific">Acidaminobacter hydrogenoformans DSM 2784</name>
    <dbReference type="NCBI Taxonomy" id="1120920"/>
    <lineage>
        <taxon>Bacteria</taxon>
        <taxon>Bacillati</taxon>
        <taxon>Bacillota</taxon>
        <taxon>Clostridia</taxon>
        <taxon>Peptostreptococcales</taxon>
        <taxon>Acidaminobacteraceae</taxon>
        <taxon>Acidaminobacter</taxon>
    </lineage>
</organism>
<accession>A0A1G5RRN3</accession>
<dbReference type="STRING" id="1120920.SAMN03080599_00349"/>
<sequence>MSSKLMVVTVILVLLDFVSACGIAGWITKRQWYKKVSFRPSGERREQSALGSRNIFRRWIARNLKLYQQAGYSENEARKIVYAYGLVTVVLPILAAFRNPARAFPVWLIVELIRRGRLKQYKRAFEAQFNMNLYKVYRFLCTQLLAGHSAVEILRHVHLAAPDKDMRNALNAFTGAYFRTLDFERASNELTQRYPSKASETLLTILRQGIESGEAVELIQRQEEVMIQRYLESVAVEQDRIQFNLILLIAASGSITFAVIAIPLALQMLQALESLFV</sequence>
<keyword evidence="1" id="KW-0812">Transmembrane</keyword>
<dbReference type="RefSeq" id="WP_092589154.1">
    <property type="nucleotide sequence ID" value="NZ_FMWL01000001.1"/>
</dbReference>